<dbReference type="GO" id="GO:0036158">
    <property type="term" value="P:outer dynein arm assembly"/>
    <property type="evidence" value="ECO:0007669"/>
    <property type="project" value="TreeGrafter"/>
</dbReference>
<dbReference type="SMART" id="SM00028">
    <property type="entry name" value="TPR"/>
    <property type="match status" value="1"/>
</dbReference>
<reference evidence="1 2" key="1">
    <citation type="submission" date="2020-06" db="EMBL/GenBank/DDBJ databases">
        <authorList>
            <consortium name="Wellcome Sanger Institute Data Sharing"/>
        </authorList>
    </citation>
    <scope>NUCLEOTIDE SEQUENCE [LARGE SCALE GENOMIC DNA]</scope>
</reference>
<evidence type="ECO:0000313" key="2">
    <source>
        <dbReference type="Proteomes" id="UP000694580"/>
    </source>
</evidence>
<dbReference type="Ensembl" id="ENSDCDT00010073467.1">
    <property type="protein sequence ID" value="ENSDCDP00010062666.1"/>
    <property type="gene ID" value="ENSDCDG00010034336.1"/>
</dbReference>
<accession>A0AAY4EZE3</accession>
<dbReference type="Proteomes" id="UP000694580">
    <property type="component" value="Chromosome 11"/>
</dbReference>
<reference evidence="1" key="2">
    <citation type="submission" date="2025-08" db="UniProtKB">
        <authorList>
            <consortium name="Ensembl"/>
        </authorList>
    </citation>
    <scope>IDENTIFICATION</scope>
</reference>
<dbReference type="GO" id="GO:0007507">
    <property type="term" value="P:heart development"/>
    <property type="evidence" value="ECO:0007669"/>
    <property type="project" value="TreeGrafter"/>
</dbReference>
<protein>
    <submittedName>
        <fullName evidence="1">Uncharacterized protein</fullName>
    </submittedName>
</protein>
<dbReference type="GO" id="GO:0030331">
    <property type="term" value="F:nuclear estrogen receptor binding"/>
    <property type="evidence" value="ECO:0007669"/>
    <property type="project" value="TreeGrafter"/>
</dbReference>
<keyword evidence="2" id="KW-1185">Reference proteome</keyword>
<dbReference type="Gene3D" id="1.25.40.10">
    <property type="entry name" value="Tetratricopeptide repeat domain"/>
    <property type="match status" value="1"/>
</dbReference>
<dbReference type="SUPFAM" id="SSF48452">
    <property type="entry name" value="TPR-like"/>
    <property type="match status" value="1"/>
</dbReference>
<dbReference type="InterPro" id="IPR011990">
    <property type="entry name" value="TPR-like_helical_dom_sf"/>
</dbReference>
<dbReference type="PANTHER" id="PTHR46492">
    <property type="entry name" value="DYNEIN ASSEMBLY FACTOR 4, AXONEMAL"/>
    <property type="match status" value="1"/>
</dbReference>
<evidence type="ECO:0000313" key="1">
    <source>
        <dbReference type="Ensembl" id="ENSDCDP00010062666.1"/>
    </source>
</evidence>
<dbReference type="GO" id="GO:0003351">
    <property type="term" value="P:epithelial cilium movement involved in extracellular fluid movement"/>
    <property type="evidence" value="ECO:0007669"/>
    <property type="project" value="TreeGrafter"/>
</dbReference>
<reference evidence="1" key="3">
    <citation type="submission" date="2025-09" db="UniProtKB">
        <authorList>
            <consortium name="Ensembl"/>
        </authorList>
    </citation>
    <scope>IDENTIFICATION</scope>
</reference>
<sequence>IDVYDLPLRLNGKIPAPYSPQALELLTPPVADNAGARMKAHVRRATAFCELELYVEGLQDCQAALKIDPDNNALQADTQKIRAIVQKLQKPENLKEALQHRHRLHRHTGL</sequence>
<dbReference type="GO" id="GO:0005576">
    <property type="term" value="C:extracellular region"/>
    <property type="evidence" value="ECO:0007669"/>
    <property type="project" value="GOC"/>
</dbReference>
<dbReference type="InterPro" id="IPR052004">
    <property type="entry name" value="Dynein_assembly_factor_4"/>
</dbReference>
<dbReference type="PANTHER" id="PTHR46492:SF1">
    <property type="entry name" value="DYNEIN AXONEMAL ASSEMBLY FACTOR 4"/>
    <property type="match status" value="1"/>
</dbReference>
<dbReference type="GO" id="GO:0007368">
    <property type="term" value="P:determination of left/right symmetry"/>
    <property type="evidence" value="ECO:0007669"/>
    <property type="project" value="TreeGrafter"/>
</dbReference>
<organism evidence="1 2">
    <name type="scientific">Denticeps clupeoides</name>
    <name type="common">denticle herring</name>
    <dbReference type="NCBI Taxonomy" id="299321"/>
    <lineage>
        <taxon>Eukaryota</taxon>
        <taxon>Metazoa</taxon>
        <taxon>Chordata</taxon>
        <taxon>Craniata</taxon>
        <taxon>Vertebrata</taxon>
        <taxon>Euteleostomi</taxon>
        <taxon>Actinopterygii</taxon>
        <taxon>Neopterygii</taxon>
        <taxon>Teleostei</taxon>
        <taxon>Clupei</taxon>
        <taxon>Clupeiformes</taxon>
        <taxon>Denticipitoidei</taxon>
        <taxon>Denticipitidae</taxon>
        <taxon>Denticeps</taxon>
    </lineage>
</organism>
<name>A0AAY4EZE3_9TELE</name>
<dbReference type="InterPro" id="IPR019734">
    <property type="entry name" value="TPR_rpt"/>
</dbReference>
<proteinExistence type="predicted"/>
<dbReference type="GO" id="GO:0036159">
    <property type="term" value="P:inner dynein arm assembly"/>
    <property type="evidence" value="ECO:0007669"/>
    <property type="project" value="TreeGrafter"/>
</dbReference>
<dbReference type="AlphaFoldDB" id="A0AAY4EZE3"/>